<keyword evidence="1" id="KW-0175">Coiled coil</keyword>
<keyword evidence="3" id="KW-1185">Reference proteome</keyword>
<evidence type="ECO:0000313" key="3">
    <source>
        <dbReference type="Proteomes" id="UP000268014"/>
    </source>
</evidence>
<name>A0A3P8CR56_HAEPC</name>
<dbReference type="STRING" id="6290.A0A3P8CR56"/>
<sequence>MWSECAQFVQYTSHEFIFRFNDVEECADEEIKMLKKEKRNIERENEALSFMIEEAETVRKEESGGSGGWSDFGDDIIEQMMNDDSDQREKTSASSRGAIPVASFTPAIDIREVTKLRIQLRKTEHELEAIRVALEYEKEERHQAISKLSSLENDLERRAKEAFFCNKNFTFTPTLH</sequence>
<accession>A0A3P8CR56</accession>
<evidence type="ECO:0000313" key="2">
    <source>
        <dbReference type="EMBL" id="VDO86712.1"/>
    </source>
</evidence>
<reference evidence="2 3" key="1">
    <citation type="submission" date="2018-11" db="EMBL/GenBank/DDBJ databases">
        <authorList>
            <consortium name="Pathogen Informatics"/>
        </authorList>
    </citation>
    <scope>NUCLEOTIDE SEQUENCE [LARGE SCALE GENOMIC DNA]</scope>
    <source>
        <strain evidence="2 3">MHpl1</strain>
    </source>
</reference>
<evidence type="ECO:0000256" key="1">
    <source>
        <dbReference type="SAM" id="Coils"/>
    </source>
</evidence>
<gene>
    <name evidence="2" type="ORF">HPLM_LOCUS20907</name>
</gene>
<feature type="coiled-coil region" evidence="1">
    <location>
        <begin position="113"/>
        <end position="154"/>
    </location>
</feature>
<dbReference type="Proteomes" id="UP000268014">
    <property type="component" value="Unassembled WGS sequence"/>
</dbReference>
<feature type="coiled-coil region" evidence="1">
    <location>
        <begin position="24"/>
        <end position="61"/>
    </location>
</feature>
<proteinExistence type="predicted"/>
<dbReference type="OrthoDB" id="5857916at2759"/>
<dbReference type="AlphaFoldDB" id="A0A3P8CR56"/>
<dbReference type="EMBL" id="UZAF01022706">
    <property type="protein sequence ID" value="VDO86712.1"/>
    <property type="molecule type" value="Genomic_DNA"/>
</dbReference>
<organism evidence="2 3">
    <name type="scientific">Haemonchus placei</name>
    <name type="common">Barber's pole worm</name>
    <dbReference type="NCBI Taxonomy" id="6290"/>
    <lineage>
        <taxon>Eukaryota</taxon>
        <taxon>Metazoa</taxon>
        <taxon>Ecdysozoa</taxon>
        <taxon>Nematoda</taxon>
        <taxon>Chromadorea</taxon>
        <taxon>Rhabditida</taxon>
        <taxon>Rhabditina</taxon>
        <taxon>Rhabditomorpha</taxon>
        <taxon>Strongyloidea</taxon>
        <taxon>Trichostrongylidae</taxon>
        <taxon>Haemonchus</taxon>
    </lineage>
</organism>
<protein>
    <submittedName>
        <fullName evidence="2">Uncharacterized protein</fullName>
    </submittedName>
</protein>